<sequence>MANLVPTSTKSCEGKDSQKEMRKCVLRIEKFDIGGLVRNQCSIEFESWKMMPEKLKKSMMGELSVHWDVDETNEKQQKYLDDLFKMHFR</sequence>
<name>A0A5N5I9P1_9ROSA</name>
<dbReference type="AlphaFoldDB" id="A0A5N5I9P1"/>
<keyword evidence="2" id="KW-1185">Reference proteome</keyword>
<reference evidence="1 2" key="3">
    <citation type="submission" date="2019-11" db="EMBL/GenBank/DDBJ databases">
        <title>A de novo genome assembly of a pear dwarfing rootstock.</title>
        <authorList>
            <person name="Wang F."/>
            <person name="Wang J."/>
            <person name="Li S."/>
            <person name="Zhang Y."/>
            <person name="Fang M."/>
            <person name="Ma L."/>
            <person name="Zhao Y."/>
            <person name="Jiang S."/>
        </authorList>
    </citation>
    <scope>NUCLEOTIDE SEQUENCE [LARGE SCALE GENOMIC DNA]</scope>
    <source>
        <strain evidence="1">S2</strain>
        <tissue evidence="1">Leaf</tissue>
    </source>
</reference>
<evidence type="ECO:0000313" key="1">
    <source>
        <dbReference type="EMBL" id="KAB2635813.1"/>
    </source>
</evidence>
<organism evidence="1 2">
    <name type="scientific">Pyrus ussuriensis x Pyrus communis</name>
    <dbReference type="NCBI Taxonomy" id="2448454"/>
    <lineage>
        <taxon>Eukaryota</taxon>
        <taxon>Viridiplantae</taxon>
        <taxon>Streptophyta</taxon>
        <taxon>Embryophyta</taxon>
        <taxon>Tracheophyta</taxon>
        <taxon>Spermatophyta</taxon>
        <taxon>Magnoliopsida</taxon>
        <taxon>eudicotyledons</taxon>
        <taxon>Gunneridae</taxon>
        <taxon>Pentapetalae</taxon>
        <taxon>rosids</taxon>
        <taxon>fabids</taxon>
        <taxon>Rosales</taxon>
        <taxon>Rosaceae</taxon>
        <taxon>Amygdaloideae</taxon>
        <taxon>Maleae</taxon>
        <taxon>Pyrus</taxon>
    </lineage>
</organism>
<proteinExistence type="predicted"/>
<comment type="caution">
    <text evidence="1">The sequence shown here is derived from an EMBL/GenBank/DDBJ whole genome shotgun (WGS) entry which is preliminary data.</text>
</comment>
<reference evidence="2" key="2">
    <citation type="submission" date="2019-10" db="EMBL/GenBank/DDBJ databases">
        <title>A de novo genome assembly of a pear dwarfing rootstock.</title>
        <authorList>
            <person name="Wang F."/>
            <person name="Wang J."/>
            <person name="Li S."/>
            <person name="Zhang Y."/>
            <person name="Fang M."/>
            <person name="Ma L."/>
            <person name="Zhao Y."/>
            <person name="Jiang S."/>
        </authorList>
    </citation>
    <scope>NUCLEOTIDE SEQUENCE [LARGE SCALE GENOMIC DNA]</scope>
</reference>
<gene>
    <name evidence="1" type="ORF">D8674_026347</name>
</gene>
<reference evidence="1 2" key="1">
    <citation type="submission" date="2019-09" db="EMBL/GenBank/DDBJ databases">
        <authorList>
            <person name="Ou C."/>
        </authorList>
    </citation>
    <scope>NUCLEOTIDE SEQUENCE [LARGE SCALE GENOMIC DNA]</scope>
    <source>
        <strain evidence="1">S2</strain>
        <tissue evidence="1">Leaf</tissue>
    </source>
</reference>
<dbReference type="Proteomes" id="UP000327157">
    <property type="component" value="Chromosome 5"/>
</dbReference>
<dbReference type="EMBL" id="SMOL01000004">
    <property type="protein sequence ID" value="KAB2635813.1"/>
    <property type="molecule type" value="Genomic_DNA"/>
</dbReference>
<accession>A0A5N5I9P1</accession>
<dbReference type="OrthoDB" id="10446125at2759"/>
<protein>
    <submittedName>
        <fullName evidence="1">Uncharacterized protein</fullName>
    </submittedName>
</protein>
<evidence type="ECO:0000313" key="2">
    <source>
        <dbReference type="Proteomes" id="UP000327157"/>
    </source>
</evidence>